<organism evidence="3 4">
    <name type="scientific">Linnemannia schmuckeri</name>
    <dbReference type="NCBI Taxonomy" id="64567"/>
    <lineage>
        <taxon>Eukaryota</taxon>
        <taxon>Fungi</taxon>
        <taxon>Fungi incertae sedis</taxon>
        <taxon>Mucoromycota</taxon>
        <taxon>Mortierellomycotina</taxon>
        <taxon>Mortierellomycetes</taxon>
        <taxon>Mortierellales</taxon>
        <taxon>Mortierellaceae</taxon>
        <taxon>Linnemannia</taxon>
    </lineage>
</organism>
<dbReference type="AlphaFoldDB" id="A0A9P5RT41"/>
<feature type="region of interest" description="Disordered" evidence="1">
    <location>
        <begin position="204"/>
        <end position="227"/>
    </location>
</feature>
<proteinExistence type="predicted"/>
<dbReference type="PANTHER" id="PTHR36182">
    <property type="entry name" value="PROTEIN, PUTATIVE (AFU_ORTHOLOGUE AFUA_6G10930)-RELATED"/>
    <property type="match status" value="1"/>
</dbReference>
<protein>
    <recommendedName>
        <fullName evidence="5">Lytic polysaccharide monooxygenase</fullName>
    </recommendedName>
</protein>
<evidence type="ECO:0008006" key="5">
    <source>
        <dbReference type="Google" id="ProtNLM"/>
    </source>
</evidence>
<keyword evidence="4" id="KW-1185">Reference proteome</keyword>
<keyword evidence="2" id="KW-0732">Signal</keyword>
<gene>
    <name evidence="3" type="ORF">BG015_000479</name>
</gene>
<evidence type="ECO:0000313" key="4">
    <source>
        <dbReference type="Proteomes" id="UP000748756"/>
    </source>
</evidence>
<accession>A0A9P5RT41</accession>
<evidence type="ECO:0000256" key="1">
    <source>
        <dbReference type="SAM" id="MobiDB-lite"/>
    </source>
</evidence>
<dbReference type="OrthoDB" id="2342176at2759"/>
<dbReference type="EMBL" id="JAAAUQ010001076">
    <property type="protein sequence ID" value="KAF9143277.1"/>
    <property type="molecule type" value="Genomic_DNA"/>
</dbReference>
<comment type="caution">
    <text evidence="3">The sequence shown here is derived from an EMBL/GenBank/DDBJ whole genome shotgun (WGS) entry which is preliminary data.</text>
</comment>
<sequence>MKVLSIFGSAVVAASALLSLIPSTAAHMAMSNPPGQAGPWTKNQSGQVHAFIGFKGKKFPCGGYPKGPVTKYRAGQTINVRFWVYGVPSWTRFPPKGGINTARHGGGACEFSLSYDGGKSWKVIGQYTRTCPDVYYEWPVQIPKNVPSCTDSNKCLFAWSWTAYATNQYYHHCANIQITNGDPKGRLPELDMTVVDVPGRNVRQNVHARGDGKGGKSSGPNKAERARSTNGFYAYGGKAGKKGIDLGLIRS</sequence>
<feature type="signal peptide" evidence="2">
    <location>
        <begin position="1"/>
        <end position="26"/>
    </location>
</feature>
<dbReference type="Gene3D" id="2.70.50.70">
    <property type="match status" value="1"/>
</dbReference>
<dbReference type="PANTHER" id="PTHR36182:SF1">
    <property type="entry name" value="PROTEIN, PUTATIVE (AFU_ORTHOLOGUE AFUA_6G10930)-RELATED"/>
    <property type="match status" value="1"/>
</dbReference>
<evidence type="ECO:0000313" key="3">
    <source>
        <dbReference type="EMBL" id="KAF9143277.1"/>
    </source>
</evidence>
<evidence type="ECO:0000256" key="2">
    <source>
        <dbReference type="SAM" id="SignalP"/>
    </source>
</evidence>
<reference evidence="3" key="1">
    <citation type="journal article" date="2020" name="Fungal Divers.">
        <title>Resolving the Mortierellaceae phylogeny through synthesis of multi-gene phylogenetics and phylogenomics.</title>
        <authorList>
            <person name="Vandepol N."/>
            <person name="Liber J."/>
            <person name="Desiro A."/>
            <person name="Na H."/>
            <person name="Kennedy M."/>
            <person name="Barry K."/>
            <person name="Grigoriev I.V."/>
            <person name="Miller A.N."/>
            <person name="O'Donnell K."/>
            <person name="Stajich J.E."/>
            <person name="Bonito G."/>
        </authorList>
    </citation>
    <scope>NUCLEOTIDE SEQUENCE</scope>
    <source>
        <strain evidence="3">NRRL 6426</strain>
    </source>
</reference>
<name>A0A9P5RT41_9FUNG</name>
<feature type="chain" id="PRO_5040153937" description="Lytic polysaccharide monooxygenase" evidence="2">
    <location>
        <begin position="27"/>
        <end position="251"/>
    </location>
</feature>
<dbReference type="Proteomes" id="UP000748756">
    <property type="component" value="Unassembled WGS sequence"/>
</dbReference>